<evidence type="ECO:0000313" key="2">
    <source>
        <dbReference type="EMBL" id="SHJ32976.1"/>
    </source>
</evidence>
<keyword evidence="1" id="KW-1133">Transmembrane helix</keyword>
<keyword evidence="1" id="KW-0812">Transmembrane</keyword>
<reference evidence="2 3" key="1">
    <citation type="submission" date="2016-11" db="EMBL/GenBank/DDBJ databases">
        <authorList>
            <person name="Jaros S."/>
            <person name="Januszkiewicz K."/>
            <person name="Wedrychowicz H."/>
        </authorList>
    </citation>
    <scope>NUCLEOTIDE SEQUENCE [LARGE SCALE GENOMIC DNA]</scope>
    <source>
        <strain evidence="2 3">DSM 19022</strain>
    </source>
</reference>
<dbReference type="AlphaFoldDB" id="A0A1M6IF71"/>
<accession>A0A1M6IF71</accession>
<keyword evidence="3" id="KW-1185">Reference proteome</keyword>
<gene>
    <name evidence="2" type="ORF">SAMN02745176_03220</name>
</gene>
<dbReference type="RefSeq" id="WP_073027522.1">
    <property type="nucleotide sequence ID" value="NZ_FQZS01000031.1"/>
</dbReference>
<proteinExistence type="predicted"/>
<feature type="transmembrane region" description="Helical" evidence="1">
    <location>
        <begin position="76"/>
        <end position="96"/>
    </location>
</feature>
<feature type="transmembrane region" description="Helical" evidence="1">
    <location>
        <begin position="7"/>
        <end position="26"/>
    </location>
</feature>
<protein>
    <submittedName>
        <fullName evidence="2">Uncharacterized protein</fullName>
    </submittedName>
</protein>
<keyword evidence="1" id="KW-0472">Membrane</keyword>
<name>A0A1M6IF71_9FIRM</name>
<feature type="transmembrane region" description="Helical" evidence="1">
    <location>
        <begin position="102"/>
        <end position="122"/>
    </location>
</feature>
<evidence type="ECO:0000256" key="1">
    <source>
        <dbReference type="SAM" id="Phobius"/>
    </source>
</evidence>
<dbReference type="EMBL" id="FQZS01000031">
    <property type="protein sequence ID" value="SHJ32976.1"/>
    <property type="molecule type" value="Genomic_DNA"/>
</dbReference>
<sequence>MNSLKKELLYLALGEFAALCTFIFVYRSLNIGMASFIAFTYLIFILLQGSIYWFYRYILIIKKESFGPKAIKFFRFLRKLNMILLVALSMIIPIIKSSNKDLIIAIGLFLFGIIEYINYYWYRLSYGKSGFNIKTLLNTGLKKSSINKMIYK</sequence>
<feature type="transmembrane region" description="Helical" evidence="1">
    <location>
        <begin position="32"/>
        <end position="55"/>
    </location>
</feature>
<organism evidence="2 3">
    <name type="scientific">Lutispora thermophila DSM 19022</name>
    <dbReference type="NCBI Taxonomy" id="1122184"/>
    <lineage>
        <taxon>Bacteria</taxon>
        <taxon>Bacillati</taxon>
        <taxon>Bacillota</taxon>
        <taxon>Clostridia</taxon>
        <taxon>Lutisporales</taxon>
        <taxon>Lutisporaceae</taxon>
        <taxon>Lutispora</taxon>
    </lineage>
</organism>
<evidence type="ECO:0000313" key="3">
    <source>
        <dbReference type="Proteomes" id="UP000184442"/>
    </source>
</evidence>
<dbReference type="Proteomes" id="UP000184442">
    <property type="component" value="Unassembled WGS sequence"/>
</dbReference>